<keyword evidence="3" id="KW-0472">Membrane</keyword>
<keyword evidence="4" id="KW-0564">Palmitate</keyword>
<keyword evidence="8" id="KW-1185">Reference proteome</keyword>
<protein>
    <submittedName>
        <fullName evidence="7">Carbohydrate ABC transporter substrate-binding protein</fullName>
    </submittedName>
</protein>
<reference evidence="7 8" key="1">
    <citation type="submission" date="2020-09" db="EMBL/GenBank/DDBJ databases">
        <title>Flavimobilis rhizosphaerae sp. nov., isolated from rhizosphere soil of Spartina alterniflora.</title>
        <authorList>
            <person name="Hanqin C."/>
        </authorList>
    </citation>
    <scope>NUCLEOTIDE SEQUENCE [LARGE SCALE GENOMIC DNA]</scope>
    <source>
        <strain evidence="7 8">GY 10621</strain>
    </source>
</reference>
<dbReference type="InterPro" id="IPR006059">
    <property type="entry name" value="SBP"/>
</dbReference>
<evidence type="ECO:0000256" key="2">
    <source>
        <dbReference type="ARBA" id="ARBA00022729"/>
    </source>
</evidence>
<name>A0ABR9DQT2_9MICO</name>
<dbReference type="SUPFAM" id="SSF53850">
    <property type="entry name" value="Periplasmic binding protein-like II"/>
    <property type="match status" value="1"/>
</dbReference>
<gene>
    <name evidence="7" type="ORF">IGS67_08140</name>
</gene>
<dbReference type="InterPro" id="IPR050490">
    <property type="entry name" value="Bact_solute-bd_prot1"/>
</dbReference>
<dbReference type="Pfam" id="PF01547">
    <property type="entry name" value="SBP_bac_1"/>
    <property type="match status" value="1"/>
</dbReference>
<dbReference type="PANTHER" id="PTHR43649:SF33">
    <property type="entry name" value="POLYGALACTURONAN_RHAMNOGALACTURONAN-BINDING PROTEIN YTCQ"/>
    <property type="match status" value="1"/>
</dbReference>
<comment type="caution">
    <text evidence="7">The sequence shown here is derived from an EMBL/GenBank/DDBJ whole genome shotgun (WGS) entry which is preliminary data.</text>
</comment>
<evidence type="ECO:0000256" key="6">
    <source>
        <dbReference type="SAM" id="SignalP"/>
    </source>
</evidence>
<dbReference type="Proteomes" id="UP000642107">
    <property type="component" value="Unassembled WGS sequence"/>
</dbReference>
<dbReference type="EMBL" id="JACZDF010000003">
    <property type="protein sequence ID" value="MBD9699458.1"/>
    <property type="molecule type" value="Genomic_DNA"/>
</dbReference>
<keyword evidence="2 6" id="KW-0732">Signal</keyword>
<keyword evidence="1" id="KW-1003">Cell membrane</keyword>
<dbReference type="PROSITE" id="PS51257">
    <property type="entry name" value="PROKAR_LIPOPROTEIN"/>
    <property type="match status" value="1"/>
</dbReference>
<evidence type="ECO:0000256" key="5">
    <source>
        <dbReference type="ARBA" id="ARBA00023288"/>
    </source>
</evidence>
<dbReference type="Gene3D" id="3.40.190.10">
    <property type="entry name" value="Periplasmic binding protein-like II"/>
    <property type="match status" value="2"/>
</dbReference>
<evidence type="ECO:0000313" key="8">
    <source>
        <dbReference type="Proteomes" id="UP000642107"/>
    </source>
</evidence>
<evidence type="ECO:0000313" key="7">
    <source>
        <dbReference type="EMBL" id="MBD9699458.1"/>
    </source>
</evidence>
<feature type="signal peptide" evidence="6">
    <location>
        <begin position="1"/>
        <end position="22"/>
    </location>
</feature>
<dbReference type="RefSeq" id="WP_192279481.1">
    <property type="nucleotide sequence ID" value="NZ_JACZDF010000003.1"/>
</dbReference>
<sequence length="441" mass="47579">MARIHKAAAVAAIAALSLTACSGGDDAPAATPTATGAPTGDIKGTVTVLTNRTDLTKTVFPAYVEEFKKEYPGVEVKFEAHTDYEGEVSIRMGTEQYGDVLLIPNKITKDQFPQYFEPIGTVDEAAKTYRFVKTEGSLDGTLYGLAITGNASGYVVNTKVMAEGGVTTPPKTPEEFLSALKAVKDKTGAGYYTNYKDGWPLSQWQGNQGVIAGPDAVTIRDSQDAPWTEGNEQYALDSLLFDIVNQGLAESDPTTTNWEESKVKLAKGEISSMVLGGWAVSQMKEAAEANGGSADDISFWPMPFTTDGKLHSVVSGDYKIAINKHSKNKDAAKAWLYWFIDKSGYAFDQGGVSPRLDGKTPDTLKAFDEVGAEFVDLNPSPTGEESLDSDIYNEAEIDLWGDSYRRKLVDIARGAEKGDKASYFASLNEKWAKARAEVAAN</sequence>
<keyword evidence="5" id="KW-0449">Lipoprotein</keyword>
<feature type="chain" id="PRO_5047526608" evidence="6">
    <location>
        <begin position="23"/>
        <end position="441"/>
    </location>
</feature>
<evidence type="ECO:0000256" key="1">
    <source>
        <dbReference type="ARBA" id="ARBA00022475"/>
    </source>
</evidence>
<accession>A0ABR9DQT2</accession>
<evidence type="ECO:0000256" key="4">
    <source>
        <dbReference type="ARBA" id="ARBA00023139"/>
    </source>
</evidence>
<evidence type="ECO:0000256" key="3">
    <source>
        <dbReference type="ARBA" id="ARBA00023136"/>
    </source>
</evidence>
<proteinExistence type="predicted"/>
<organism evidence="7 8">
    <name type="scientific">Flavimobilis rhizosphaerae</name>
    <dbReference type="NCBI Taxonomy" id="2775421"/>
    <lineage>
        <taxon>Bacteria</taxon>
        <taxon>Bacillati</taxon>
        <taxon>Actinomycetota</taxon>
        <taxon>Actinomycetes</taxon>
        <taxon>Micrococcales</taxon>
        <taxon>Jonesiaceae</taxon>
        <taxon>Flavimobilis</taxon>
    </lineage>
</organism>
<dbReference type="PANTHER" id="PTHR43649">
    <property type="entry name" value="ARABINOSE-BINDING PROTEIN-RELATED"/>
    <property type="match status" value="1"/>
</dbReference>